<comment type="subunit">
    <text evidence="6">The basal body constitutes a major portion of the flagellar organelle and consists of a number of rings mounted on a central rod.</text>
</comment>
<dbReference type="GO" id="GO:0071973">
    <property type="term" value="P:bacterial-type flagellum-dependent cell motility"/>
    <property type="evidence" value="ECO:0007669"/>
    <property type="project" value="InterPro"/>
</dbReference>
<dbReference type="RefSeq" id="WP_184041711.1">
    <property type="nucleotide sequence ID" value="NZ_JACHHY010000030.1"/>
</dbReference>
<name>A0A840MPE1_9PROT</name>
<keyword evidence="7" id="KW-0282">Flagellum</keyword>
<evidence type="ECO:0000256" key="3">
    <source>
        <dbReference type="ARBA" id="ARBA00014376"/>
    </source>
</evidence>
<comment type="caution">
    <text evidence="7">The sequence shown here is derived from an EMBL/GenBank/DDBJ whole genome shotgun (WGS) entry which is preliminary data.</text>
</comment>
<dbReference type="PIRSF" id="PIRSF002889">
    <property type="entry name" value="Rod_FlgB"/>
    <property type="match status" value="1"/>
</dbReference>
<evidence type="ECO:0000256" key="1">
    <source>
        <dbReference type="ARBA" id="ARBA00004117"/>
    </source>
</evidence>
<evidence type="ECO:0000256" key="6">
    <source>
        <dbReference type="PIRNR" id="PIRNR002889"/>
    </source>
</evidence>
<reference evidence="7 8" key="1">
    <citation type="submission" date="2020-08" db="EMBL/GenBank/DDBJ databases">
        <title>Genomic Encyclopedia of Type Strains, Phase IV (KMG-IV): sequencing the most valuable type-strain genomes for metagenomic binning, comparative biology and taxonomic classification.</title>
        <authorList>
            <person name="Goeker M."/>
        </authorList>
    </citation>
    <scope>NUCLEOTIDE SEQUENCE [LARGE SCALE GENOMIC DNA]</scope>
    <source>
        <strain evidence="7 8">DSM 27165</strain>
    </source>
</reference>
<accession>A0A840MPE1</accession>
<proteinExistence type="inferred from homology"/>
<keyword evidence="8" id="KW-1185">Reference proteome</keyword>
<evidence type="ECO:0000313" key="7">
    <source>
        <dbReference type="EMBL" id="MBB5020310.1"/>
    </source>
</evidence>
<comment type="function">
    <text evidence="5 6">Structural component of flagellum, the bacterial motility apparatus. Part of the rod structure of flagellar basal body.</text>
</comment>
<comment type="subcellular location">
    <subcellularLocation>
        <location evidence="1 6">Bacterial flagellum basal body</location>
    </subcellularLocation>
</comment>
<evidence type="ECO:0000313" key="8">
    <source>
        <dbReference type="Proteomes" id="UP000575898"/>
    </source>
</evidence>
<evidence type="ECO:0000256" key="2">
    <source>
        <dbReference type="ARBA" id="ARBA00009677"/>
    </source>
</evidence>
<keyword evidence="7" id="KW-0969">Cilium</keyword>
<dbReference type="AlphaFoldDB" id="A0A840MPE1"/>
<gene>
    <name evidence="7" type="ORF">HNQ59_003629</name>
</gene>
<dbReference type="EMBL" id="JACHHY010000030">
    <property type="protein sequence ID" value="MBB5020310.1"/>
    <property type="molecule type" value="Genomic_DNA"/>
</dbReference>
<dbReference type="GO" id="GO:0030694">
    <property type="term" value="C:bacterial-type flagellum basal body, rod"/>
    <property type="evidence" value="ECO:0007669"/>
    <property type="project" value="InterPro"/>
</dbReference>
<dbReference type="Proteomes" id="UP000575898">
    <property type="component" value="Unassembled WGS sequence"/>
</dbReference>
<organism evidence="7 8">
    <name type="scientific">Chitinivorax tropicus</name>
    <dbReference type="NCBI Taxonomy" id="714531"/>
    <lineage>
        <taxon>Bacteria</taxon>
        <taxon>Pseudomonadati</taxon>
        <taxon>Pseudomonadota</taxon>
        <taxon>Betaproteobacteria</taxon>
        <taxon>Chitinivorax</taxon>
    </lineage>
</organism>
<evidence type="ECO:0000256" key="5">
    <source>
        <dbReference type="ARBA" id="ARBA00024934"/>
    </source>
</evidence>
<protein>
    <recommendedName>
        <fullName evidence="3 6">Flagellar basal body rod protein FlgB</fullName>
    </recommendedName>
</protein>
<sequence length="125" mass="13489">MIDKPHPITVNLVSMALDAASMRHQVLSMNIANSTNPSYRPARVSFEDQLAAARDALQAGQAIDNRALFGVSPKMISDLSLTGGQASLDMQTAELAKNTLHYQALLKGLSKHLSIMSTVINEGKR</sequence>
<dbReference type="InterPro" id="IPR006300">
    <property type="entry name" value="FlgB"/>
</dbReference>
<comment type="similarity">
    <text evidence="2 6">Belongs to the flagella basal body rod proteins family.</text>
</comment>
<keyword evidence="7" id="KW-0966">Cell projection</keyword>
<keyword evidence="4 6" id="KW-0975">Bacterial flagellum</keyword>
<evidence type="ECO:0000256" key="4">
    <source>
        <dbReference type="ARBA" id="ARBA00023143"/>
    </source>
</evidence>